<comment type="subcellular location">
    <subcellularLocation>
        <location evidence="1">Cell membrane</location>
        <topology evidence="1">Multi-pass membrane protein</topology>
    </subcellularLocation>
</comment>
<gene>
    <name evidence="10" type="primary">macB_30</name>
    <name evidence="10" type="ORF">GALL_164400</name>
</gene>
<evidence type="ECO:0000256" key="6">
    <source>
        <dbReference type="ARBA" id="ARBA00038076"/>
    </source>
</evidence>
<keyword evidence="2" id="KW-1003">Cell membrane</keyword>
<keyword evidence="5 7" id="KW-0472">Membrane</keyword>
<keyword evidence="10" id="KW-0067">ATP-binding</keyword>
<dbReference type="PANTHER" id="PTHR30572">
    <property type="entry name" value="MEMBRANE COMPONENT OF TRANSPORTER-RELATED"/>
    <property type="match status" value="1"/>
</dbReference>
<dbReference type="GO" id="GO:0022857">
    <property type="term" value="F:transmembrane transporter activity"/>
    <property type="evidence" value="ECO:0007669"/>
    <property type="project" value="TreeGrafter"/>
</dbReference>
<dbReference type="GO" id="GO:0020037">
    <property type="term" value="F:heme binding"/>
    <property type="evidence" value="ECO:0007669"/>
    <property type="project" value="InterPro"/>
</dbReference>
<feature type="domain" description="MacB-like periplasmic core" evidence="9">
    <location>
        <begin position="475"/>
        <end position="651"/>
    </location>
</feature>
<keyword evidence="10" id="KW-0378">Hydrolase</keyword>
<evidence type="ECO:0000259" key="9">
    <source>
        <dbReference type="Pfam" id="PF12704"/>
    </source>
</evidence>
<dbReference type="GO" id="GO:0005886">
    <property type="term" value="C:plasma membrane"/>
    <property type="evidence" value="ECO:0007669"/>
    <property type="project" value="UniProtKB-SubCell"/>
</dbReference>
<feature type="transmembrane region" description="Helical" evidence="7">
    <location>
        <begin position="685"/>
        <end position="710"/>
    </location>
</feature>
<evidence type="ECO:0000313" key="10">
    <source>
        <dbReference type="EMBL" id="OIR01538.1"/>
    </source>
</evidence>
<sequence length="810" mass="86342">MMTHFVHAFRRLCRTPGFTATAIATLALCLGANFAIYAVVDAVLVRPLPFPHSDQLVTVYNSYPGAGVPRASASLPNYFDRRHAIPAFSSVSIYQPGGVVVGNAGAPHRVPMAGVSPEFFDTLGVRLAVGHGFTEKNMSYGNERVAIITDRFWKSQFGGDPHVLGRTFSNDGYKVKVIGVLPPSFRFLWGQAEFYRPIAYAPTDRMPDRRHSNNFGMLARLAPGATLAEAQAQIDAFNVKQMADDPLANVIKGSGYHTVVASLHADVVSSARPILLLLQAGVLFLLIIGGVNLANLLLIRASSRTKEMAVRQALGAGRRHVAAEVIVETMLLALGGGLIGLLLGWLGVDLLRSLGANELPLGGTIAFNLRVALLSIAGALGVGLLLSIPVIWYNLRANLASTLQAESRSGTTSRAAQRVRHGFIVAQIALAFVLLSGAGLLGVSLKRVLATPPGFNPDHVLSGAITLPWSGYKDDKSRTTFVERLLPALRELPGVSRVAITTNLPFAGVTADSVVSVEGHTLKPGQSLRGHYLTSVSPDYWSLMGIPVLRGRVFNYADTQRPERVCVVDKAFANYYWPGGDPIGHRLAPDVTVNDKNAFTVVGVVASVKQTDLAEVPGHGVVYFPYSQGYVAHFDVLVRSTLATAALAPMIRKAVLKLDPELPLDDVKPMQARIDDSLIARRSPAVLAAIFAAAALLLAAVGTYGVLAYAVAQRQREIGVRMALGARPQQILAQFMGLGFRLLLVGVMLGALGAWAASRAMQSMLVDVSSLPFAIVAVAAAAMLVVVCLAVALPSRRAALIDPVEALRAD</sequence>
<dbReference type="InterPro" id="IPR050250">
    <property type="entry name" value="Macrolide_Exporter_MacB"/>
</dbReference>
<dbReference type="PROSITE" id="PS00437">
    <property type="entry name" value="CATALASE_1"/>
    <property type="match status" value="1"/>
</dbReference>
<dbReference type="EC" id="3.6.3.-" evidence="10"/>
<dbReference type="InterPro" id="IPR003838">
    <property type="entry name" value="ABC3_permease_C"/>
</dbReference>
<feature type="transmembrane region" description="Helical" evidence="7">
    <location>
        <begin position="274"/>
        <end position="299"/>
    </location>
</feature>
<feature type="transmembrane region" description="Helical" evidence="7">
    <location>
        <begin position="320"/>
        <end position="347"/>
    </location>
</feature>
<dbReference type="AlphaFoldDB" id="A0A1J5S090"/>
<dbReference type="EMBL" id="MLJW01000083">
    <property type="protein sequence ID" value="OIR01538.1"/>
    <property type="molecule type" value="Genomic_DNA"/>
</dbReference>
<keyword evidence="3 7" id="KW-0812">Transmembrane</keyword>
<feature type="transmembrane region" description="Helical" evidence="7">
    <location>
        <begin position="367"/>
        <end position="393"/>
    </location>
</feature>
<evidence type="ECO:0000256" key="1">
    <source>
        <dbReference type="ARBA" id="ARBA00004651"/>
    </source>
</evidence>
<feature type="domain" description="ABC3 transporter permease C-terminal" evidence="8">
    <location>
        <begin position="282"/>
        <end position="394"/>
    </location>
</feature>
<feature type="domain" description="ABC3 transporter permease C-terminal" evidence="8">
    <location>
        <begin position="690"/>
        <end position="799"/>
    </location>
</feature>
<reference evidence="10" key="1">
    <citation type="submission" date="2016-10" db="EMBL/GenBank/DDBJ databases">
        <title>Sequence of Gallionella enrichment culture.</title>
        <authorList>
            <person name="Poehlein A."/>
            <person name="Muehling M."/>
            <person name="Daniel R."/>
        </authorList>
    </citation>
    <scope>NUCLEOTIDE SEQUENCE</scope>
</reference>
<dbReference type="InterPro" id="IPR017800">
    <property type="entry name" value="ADOP"/>
</dbReference>
<evidence type="ECO:0000256" key="2">
    <source>
        <dbReference type="ARBA" id="ARBA00022475"/>
    </source>
</evidence>
<dbReference type="InterPro" id="IPR002226">
    <property type="entry name" value="Catalase_haem_BS"/>
</dbReference>
<name>A0A1J5S090_9ZZZZ</name>
<organism evidence="10">
    <name type="scientific">mine drainage metagenome</name>
    <dbReference type="NCBI Taxonomy" id="410659"/>
    <lineage>
        <taxon>unclassified sequences</taxon>
        <taxon>metagenomes</taxon>
        <taxon>ecological metagenomes</taxon>
    </lineage>
</organism>
<dbReference type="GO" id="GO:0016787">
    <property type="term" value="F:hydrolase activity"/>
    <property type="evidence" value="ECO:0007669"/>
    <property type="project" value="UniProtKB-KW"/>
</dbReference>
<evidence type="ECO:0000256" key="3">
    <source>
        <dbReference type="ARBA" id="ARBA00022692"/>
    </source>
</evidence>
<feature type="domain" description="MacB-like periplasmic core" evidence="9">
    <location>
        <begin position="19"/>
        <end position="236"/>
    </location>
</feature>
<dbReference type="NCBIfam" id="TIGR03434">
    <property type="entry name" value="ADOP"/>
    <property type="match status" value="1"/>
</dbReference>
<dbReference type="Pfam" id="PF02687">
    <property type="entry name" value="FtsX"/>
    <property type="match status" value="2"/>
</dbReference>
<comment type="caution">
    <text evidence="10">The sequence shown here is derived from an EMBL/GenBank/DDBJ whole genome shotgun (WGS) entry which is preliminary data.</text>
</comment>
<accession>A0A1J5S090</accession>
<evidence type="ECO:0000256" key="7">
    <source>
        <dbReference type="SAM" id="Phobius"/>
    </source>
</evidence>
<proteinExistence type="inferred from homology"/>
<evidence type="ECO:0000259" key="8">
    <source>
        <dbReference type="Pfam" id="PF02687"/>
    </source>
</evidence>
<comment type="similarity">
    <text evidence="6">Belongs to the ABC-4 integral membrane protein family.</text>
</comment>
<keyword evidence="10" id="KW-0547">Nucleotide-binding</keyword>
<dbReference type="InterPro" id="IPR025857">
    <property type="entry name" value="MacB_PCD"/>
</dbReference>
<evidence type="ECO:0000256" key="4">
    <source>
        <dbReference type="ARBA" id="ARBA00022989"/>
    </source>
</evidence>
<protein>
    <submittedName>
        <fullName evidence="10">Macrolide export ATP-binding/permease protein MacB</fullName>
        <ecNumber evidence="10">3.6.3.-</ecNumber>
    </submittedName>
</protein>
<feature type="transmembrane region" description="Helical" evidence="7">
    <location>
        <begin position="731"/>
        <end position="758"/>
    </location>
</feature>
<feature type="transmembrane region" description="Helical" evidence="7">
    <location>
        <begin position="423"/>
        <end position="445"/>
    </location>
</feature>
<feature type="transmembrane region" description="Helical" evidence="7">
    <location>
        <begin position="770"/>
        <end position="793"/>
    </location>
</feature>
<evidence type="ECO:0000256" key="5">
    <source>
        <dbReference type="ARBA" id="ARBA00023136"/>
    </source>
</evidence>
<dbReference type="Pfam" id="PF12704">
    <property type="entry name" value="MacB_PCD"/>
    <property type="match status" value="2"/>
</dbReference>
<dbReference type="PANTHER" id="PTHR30572:SF4">
    <property type="entry name" value="ABC TRANSPORTER PERMEASE YTRF"/>
    <property type="match status" value="1"/>
</dbReference>
<dbReference type="GO" id="GO:0005524">
    <property type="term" value="F:ATP binding"/>
    <property type="evidence" value="ECO:0007669"/>
    <property type="project" value="UniProtKB-KW"/>
</dbReference>
<keyword evidence="4 7" id="KW-1133">Transmembrane helix</keyword>